<dbReference type="Pfam" id="PF06945">
    <property type="entry name" value="DUF1289"/>
    <property type="match status" value="1"/>
</dbReference>
<reference evidence="1" key="1">
    <citation type="submission" date="2021-06" db="EMBL/GenBank/DDBJ databases">
        <title>Bradyrhizobium sp. S2-11-2 Genome sequencing.</title>
        <authorList>
            <person name="Jin L."/>
        </authorList>
    </citation>
    <scope>NUCLEOTIDE SEQUENCE</scope>
    <source>
        <strain evidence="1">S2-11-2</strain>
    </source>
</reference>
<accession>A0A975NSJ9</accession>
<dbReference type="AlphaFoldDB" id="A0A975NSJ9"/>
<evidence type="ECO:0000313" key="2">
    <source>
        <dbReference type="Proteomes" id="UP000680805"/>
    </source>
</evidence>
<dbReference type="PANTHER" id="PTHR35175">
    <property type="entry name" value="DUF1289 DOMAIN-CONTAINING PROTEIN"/>
    <property type="match status" value="1"/>
</dbReference>
<dbReference type="Proteomes" id="UP000680805">
    <property type="component" value="Chromosome"/>
</dbReference>
<dbReference type="EMBL" id="CP076135">
    <property type="protein sequence ID" value="QWG20245.1"/>
    <property type="molecule type" value="Genomic_DNA"/>
</dbReference>
<dbReference type="KEGG" id="bsei:KMZ68_10645"/>
<organism evidence="1 2">
    <name type="scientific">Bradyrhizobium sediminis</name>
    <dbReference type="NCBI Taxonomy" id="2840469"/>
    <lineage>
        <taxon>Bacteria</taxon>
        <taxon>Pseudomonadati</taxon>
        <taxon>Pseudomonadota</taxon>
        <taxon>Alphaproteobacteria</taxon>
        <taxon>Hyphomicrobiales</taxon>
        <taxon>Nitrobacteraceae</taxon>
        <taxon>Bradyrhizobium</taxon>
    </lineage>
</organism>
<dbReference type="RefSeq" id="WP_215615724.1">
    <property type="nucleotide sequence ID" value="NZ_CP076135.1"/>
</dbReference>
<name>A0A975NSJ9_9BRAD</name>
<sequence length="69" mass="7315">MSKETPCTAVCMIDPRTSLCFGCGRTLPEIARWQEMDSAERHAVMAQLPARMAEAGLAPPAKAAAAKPA</sequence>
<gene>
    <name evidence="1" type="ORF">KMZ68_10645</name>
</gene>
<evidence type="ECO:0000313" key="1">
    <source>
        <dbReference type="EMBL" id="QWG20245.1"/>
    </source>
</evidence>
<dbReference type="InterPro" id="IPR010710">
    <property type="entry name" value="DUF1289"/>
</dbReference>
<proteinExistence type="predicted"/>
<dbReference type="PANTHER" id="PTHR35175:SF2">
    <property type="entry name" value="DUF1289 DOMAIN-CONTAINING PROTEIN"/>
    <property type="match status" value="1"/>
</dbReference>
<protein>
    <submittedName>
        <fullName evidence="1">DUF1289 domain-containing protein</fullName>
    </submittedName>
</protein>